<dbReference type="Pfam" id="PF01420">
    <property type="entry name" value="Methylase_S"/>
    <property type="match status" value="1"/>
</dbReference>
<reference evidence="5" key="1">
    <citation type="journal article" date="2014" name="Front. Microbiol.">
        <title>High frequency of phylogenetically diverse reductive dehalogenase-homologous genes in deep subseafloor sedimentary metagenomes.</title>
        <authorList>
            <person name="Kawai M."/>
            <person name="Futagami T."/>
            <person name="Toyoda A."/>
            <person name="Takaki Y."/>
            <person name="Nishi S."/>
            <person name="Hori S."/>
            <person name="Arai W."/>
            <person name="Tsubouchi T."/>
            <person name="Morono Y."/>
            <person name="Uchiyama I."/>
            <person name="Ito T."/>
            <person name="Fujiyama A."/>
            <person name="Inagaki F."/>
            <person name="Takami H."/>
        </authorList>
    </citation>
    <scope>NUCLEOTIDE SEQUENCE</scope>
    <source>
        <strain evidence="5">Expedition CK06-06</strain>
    </source>
</reference>
<dbReference type="InterPro" id="IPR000055">
    <property type="entry name" value="Restrct_endonuc_typeI_TRD"/>
</dbReference>
<dbReference type="InterPro" id="IPR044946">
    <property type="entry name" value="Restrct_endonuc_typeI_TRD_sf"/>
</dbReference>
<comment type="caution">
    <text evidence="5">The sequence shown here is derived from an EMBL/GenBank/DDBJ whole genome shotgun (WGS) entry which is preliminary data.</text>
</comment>
<dbReference type="Gene3D" id="3.90.220.20">
    <property type="entry name" value="DNA methylase specificity domains"/>
    <property type="match status" value="1"/>
</dbReference>
<dbReference type="InterPro" id="IPR051212">
    <property type="entry name" value="Type-I_RE_S_subunit"/>
</dbReference>
<dbReference type="GO" id="GO:0003677">
    <property type="term" value="F:DNA binding"/>
    <property type="evidence" value="ECO:0007669"/>
    <property type="project" value="UniProtKB-KW"/>
</dbReference>
<dbReference type="EMBL" id="BARU01009477">
    <property type="protein sequence ID" value="GAH37530.1"/>
    <property type="molecule type" value="Genomic_DNA"/>
</dbReference>
<sequence length="91" mass="10631">YYICSEYFLYQKDSASYGTTQEAITEPNINQIIFVCPPEDEQIQIANYLDEKTSKMDKIISKINDQIETLKEFRKTLINDVVTGKVRIQDE</sequence>
<dbReference type="PANTHER" id="PTHR43140:SF1">
    <property type="entry name" value="TYPE I RESTRICTION ENZYME ECOKI SPECIFICITY SUBUNIT"/>
    <property type="match status" value="1"/>
</dbReference>
<evidence type="ECO:0000313" key="5">
    <source>
        <dbReference type="EMBL" id="GAH37530.1"/>
    </source>
</evidence>
<keyword evidence="3" id="KW-0238">DNA-binding</keyword>
<gene>
    <name evidence="5" type="ORF">S03H2_18278</name>
</gene>
<feature type="non-terminal residue" evidence="5">
    <location>
        <position position="1"/>
    </location>
</feature>
<evidence type="ECO:0000256" key="1">
    <source>
        <dbReference type="ARBA" id="ARBA00010923"/>
    </source>
</evidence>
<feature type="domain" description="Type I restriction modification DNA specificity" evidence="4">
    <location>
        <begin position="9"/>
        <end position="68"/>
    </location>
</feature>
<accession>X1FYC3</accession>
<dbReference type="PANTHER" id="PTHR43140">
    <property type="entry name" value="TYPE-1 RESTRICTION ENZYME ECOKI SPECIFICITY PROTEIN"/>
    <property type="match status" value="1"/>
</dbReference>
<evidence type="ECO:0000256" key="3">
    <source>
        <dbReference type="ARBA" id="ARBA00023125"/>
    </source>
</evidence>
<organism evidence="5">
    <name type="scientific">marine sediment metagenome</name>
    <dbReference type="NCBI Taxonomy" id="412755"/>
    <lineage>
        <taxon>unclassified sequences</taxon>
        <taxon>metagenomes</taxon>
        <taxon>ecological metagenomes</taxon>
    </lineage>
</organism>
<proteinExistence type="inferred from homology"/>
<evidence type="ECO:0000256" key="2">
    <source>
        <dbReference type="ARBA" id="ARBA00022747"/>
    </source>
</evidence>
<dbReference type="AlphaFoldDB" id="X1FYC3"/>
<keyword evidence="2" id="KW-0680">Restriction system</keyword>
<dbReference type="SUPFAM" id="SSF116734">
    <property type="entry name" value="DNA methylase specificity domain"/>
    <property type="match status" value="1"/>
</dbReference>
<protein>
    <recommendedName>
        <fullName evidence="4">Type I restriction modification DNA specificity domain-containing protein</fullName>
    </recommendedName>
</protein>
<evidence type="ECO:0000259" key="4">
    <source>
        <dbReference type="Pfam" id="PF01420"/>
    </source>
</evidence>
<dbReference type="GO" id="GO:0009307">
    <property type="term" value="P:DNA restriction-modification system"/>
    <property type="evidence" value="ECO:0007669"/>
    <property type="project" value="UniProtKB-KW"/>
</dbReference>
<name>X1FYC3_9ZZZZ</name>
<comment type="similarity">
    <text evidence="1">Belongs to the type-I restriction system S methylase family.</text>
</comment>